<evidence type="ECO:0000256" key="1">
    <source>
        <dbReference type="SAM" id="Phobius"/>
    </source>
</evidence>
<organism evidence="2 3">
    <name type="scientific">Pseudomonas putida</name>
    <name type="common">Arthrobacter siderocapsulatus</name>
    <dbReference type="NCBI Taxonomy" id="303"/>
    <lineage>
        <taxon>Bacteria</taxon>
        <taxon>Pseudomonadati</taxon>
        <taxon>Pseudomonadota</taxon>
        <taxon>Gammaproteobacteria</taxon>
        <taxon>Pseudomonadales</taxon>
        <taxon>Pseudomonadaceae</taxon>
        <taxon>Pseudomonas</taxon>
    </lineage>
</organism>
<sequence length="184" mass="19650">MTKKQAKPWKDMTSGERKAVLVGWVAIVAVVAYVFWPSKHDAPTTSIEPAEASSAVTAPAATYTQPNSQSLASAQQYLSEVDQALADGEPLLATTDPTVLGQHSRRLSELTEQGKALFGETVFAPLGRCGVTGTFARTLWQAKVSATLRGSEATPGQIQSAEDQYLSQKRECLGMFSQGTETNG</sequence>
<keyword evidence="1" id="KW-0472">Membrane</keyword>
<dbReference type="EMBL" id="MKZO01000011">
    <property type="protein sequence ID" value="OLS63763.1"/>
    <property type="molecule type" value="Genomic_DNA"/>
</dbReference>
<evidence type="ECO:0000313" key="3">
    <source>
        <dbReference type="Proteomes" id="UP000186736"/>
    </source>
</evidence>
<feature type="transmembrane region" description="Helical" evidence="1">
    <location>
        <begin position="20"/>
        <end position="36"/>
    </location>
</feature>
<comment type="caution">
    <text evidence="2">The sequence shown here is derived from an EMBL/GenBank/DDBJ whole genome shotgun (WGS) entry which is preliminary data.</text>
</comment>
<dbReference type="OrthoDB" id="6890630at2"/>
<reference evidence="2 3" key="1">
    <citation type="submission" date="2016-10" db="EMBL/GenBank/DDBJ databases">
        <title>Genome Sequence of Pseudomonas putida GM4FR.</title>
        <authorList>
            <person name="Poehlein A."/>
            <person name="Wemheuer F."/>
            <person name="Hollensteiner J."/>
            <person name="Wemheuer B."/>
        </authorList>
    </citation>
    <scope>NUCLEOTIDE SEQUENCE [LARGE SCALE GENOMIC DNA]</scope>
    <source>
        <strain evidence="2 3">GM4FR</strain>
    </source>
</reference>
<evidence type="ECO:0000313" key="2">
    <source>
        <dbReference type="EMBL" id="OLS63763.1"/>
    </source>
</evidence>
<proteinExistence type="predicted"/>
<protein>
    <submittedName>
        <fullName evidence="2">Uncharacterized protein</fullName>
    </submittedName>
</protein>
<dbReference type="RefSeq" id="WP_144443549.1">
    <property type="nucleotide sequence ID" value="NZ_MKZO01000011.1"/>
</dbReference>
<keyword evidence="1" id="KW-1133">Transmembrane helix</keyword>
<keyword evidence="1" id="KW-0812">Transmembrane</keyword>
<dbReference type="AlphaFoldDB" id="A0A1Q9R8K4"/>
<name>A0A1Q9R8K4_PSEPU</name>
<dbReference type="Proteomes" id="UP000186736">
    <property type="component" value="Unassembled WGS sequence"/>
</dbReference>
<gene>
    <name evidence="2" type="ORF">PSEMO_13300</name>
</gene>
<accession>A0A1Q9R8K4</accession>